<keyword evidence="3" id="KW-1185">Reference proteome</keyword>
<gene>
    <name evidence="2" type="ORF">DMA12_35445</name>
</gene>
<dbReference type="InterPro" id="IPR050490">
    <property type="entry name" value="Bact_solute-bd_prot1"/>
</dbReference>
<dbReference type="SUPFAM" id="SSF53850">
    <property type="entry name" value="Periplasmic binding protein-like II"/>
    <property type="match status" value="1"/>
</dbReference>
<evidence type="ECO:0000256" key="1">
    <source>
        <dbReference type="SAM" id="SignalP"/>
    </source>
</evidence>
<evidence type="ECO:0000313" key="2">
    <source>
        <dbReference type="EMBL" id="RSM37756.1"/>
    </source>
</evidence>
<feature type="signal peptide" evidence="1">
    <location>
        <begin position="1"/>
        <end position="24"/>
    </location>
</feature>
<dbReference type="EMBL" id="QHHU01000065">
    <property type="protein sequence ID" value="RSM37756.1"/>
    <property type="molecule type" value="Genomic_DNA"/>
</dbReference>
<protein>
    <submittedName>
        <fullName evidence="2">Sugar ABC transporter substrate-binding protein</fullName>
    </submittedName>
</protein>
<name>A0A428W3X9_AMYBA</name>
<dbReference type="OrthoDB" id="2510110at2"/>
<dbReference type="InterPro" id="IPR006059">
    <property type="entry name" value="SBP"/>
</dbReference>
<dbReference type="PANTHER" id="PTHR43649">
    <property type="entry name" value="ARABINOSE-BINDING PROTEIN-RELATED"/>
    <property type="match status" value="1"/>
</dbReference>
<dbReference type="PROSITE" id="PS51257">
    <property type="entry name" value="PROKAR_LIPOPROTEIN"/>
    <property type="match status" value="1"/>
</dbReference>
<sequence>MKQRALWSAALVAGLALTAGCGSAAGPGSPSGGSGDKLVVWDWKSGDAKAAGYVAKAKADFAKKHPGVDVEFVAQPYDQYYTLLGAAIQAGKGPDVILFNGGGQIRDRSDALTPLDSYVAEDKGRLAGWDAFGKAGKTYAEPVTLQGHPFYYNKTLYEKAGLNPEAPARTWDEFVKNCGVITQKTGAKCFALGNKEGDGIQFFLSAMGSAILTPPEYDDWIAGKRDWSSPDVKRIFELWKQANDAGLNNEGPNSTAMFNDSFALFQSGKAADVIGLMSDVGHWKDFAEFLGADKVGVMDAPVVNPAATPSLPYDGGIGYGVAKWTKDPKLAADLVRSLTSTDALKAFYEDGGAIASDTTIDVSQGGPAVKLILSEVKTGKPALHVALSSKTLDLMGRLSQQLLSGSISVDAVVQQLAASEKG</sequence>
<feature type="chain" id="PRO_5019336015" evidence="1">
    <location>
        <begin position="25"/>
        <end position="422"/>
    </location>
</feature>
<organism evidence="2 3">
    <name type="scientific">Amycolatopsis balhimycina DSM 5908</name>
    <dbReference type="NCBI Taxonomy" id="1081091"/>
    <lineage>
        <taxon>Bacteria</taxon>
        <taxon>Bacillati</taxon>
        <taxon>Actinomycetota</taxon>
        <taxon>Actinomycetes</taxon>
        <taxon>Pseudonocardiales</taxon>
        <taxon>Pseudonocardiaceae</taxon>
        <taxon>Amycolatopsis</taxon>
    </lineage>
</organism>
<proteinExistence type="predicted"/>
<dbReference type="Gene3D" id="3.40.190.10">
    <property type="entry name" value="Periplasmic binding protein-like II"/>
    <property type="match status" value="2"/>
</dbReference>
<keyword evidence="1" id="KW-0732">Signal</keyword>
<evidence type="ECO:0000313" key="3">
    <source>
        <dbReference type="Proteomes" id="UP000286716"/>
    </source>
</evidence>
<dbReference type="RefSeq" id="WP_020639137.1">
    <property type="nucleotide sequence ID" value="NZ_QHHU01000065.1"/>
</dbReference>
<dbReference type="PANTHER" id="PTHR43649:SF14">
    <property type="entry name" value="BLR3389 PROTEIN"/>
    <property type="match status" value="1"/>
</dbReference>
<dbReference type="Pfam" id="PF01547">
    <property type="entry name" value="SBP_bac_1"/>
    <property type="match status" value="1"/>
</dbReference>
<accession>A0A428W3X9</accession>
<dbReference type="Proteomes" id="UP000286716">
    <property type="component" value="Unassembled WGS sequence"/>
</dbReference>
<comment type="caution">
    <text evidence="2">The sequence shown here is derived from an EMBL/GenBank/DDBJ whole genome shotgun (WGS) entry which is preliminary data.</text>
</comment>
<reference evidence="2 3" key="1">
    <citation type="submission" date="2018-05" db="EMBL/GenBank/DDBJ databases">
        <title>Evolution of GPA BGCs.</title>
        <authorList>
            <person name="Waglechner N."/>
            <person name="Wright G.D."/>
        </authorList>
    </citation>
    <scope>NUCLEOTIDE SEQUENCE [LARGE SCALE GENOMIC DNA]</scope>
    <source>
        <strain evidence="2 3">DSM 5908</strain>
    </source>
</reference>
<dbReference type="AlphaFoldDB" id="A0A428W3X9"/>